<dbReference type="SUPFAM" id="SSF47027">
    <property type="entry name" value="Acyl-CoA binding protein"/>
    <property type="match status" value="1"/>
</dbReference>
<dbReference type="InterPro" id="IPR035984">
    <property type="entry name" value="Acyl-CoA-binding_sf"/>
</dbReference>
<feature type="compositionally biased region" description="Polar residues" evidence="2">
    <location>
        <begin position="187"/>
        <end position="199"/>
    </location>
</feature>
<dbReference type="AlphaFoldDB" id="A0A9P9YV37"/>
<evidence type="ECO:0000256" key="3">
    <source>
        <dbReference type="SAM" id="Phobius"/>
    </source>
</evidence>
<protein>
    <recommendedName>
        <fullName evidence="4">ACB domain-containing protein</fullName>
    </recommendedName>
</protein>
<feature type="compositionally biased region" description="Polar residues" evidence="2">
    <location>
        <begin position="158"/>
        <end position="167"/>
    </location>
</feature>
<evidence type="ECO:0000313" key="5">
    <source>
        <dbReference type="EMBL" id="KAI8043705.1"/>
    </source>
</evidence>
<name>A0A9P9YV37_9MUSC</name>
<dbReference type="PRINTS" id="PR00689">
    <property type="entry name" value="ACOABINDINGP"/>
</dbReference>
<dbReference type="PANTHER" id="PTHR23310:SF77">
    <property type="entry name" value="LD25952P"/>
    <property type="match status" value="1"/>
</dbReference>
<dbReference type="Pfam" id="PF00887">
    <property type="entry name" value="ACBP"/>
    <property type="match status" value="1"/>
</dbReference>
<evidence type="ECO:0000256" key="1">
    <source>
        <dbReference type="ARBA" id="ARBA00023121"/>
    </source>
</evidence>
<feature type="compositionally biased region" description="Polar residues" evidence="2">
    <location>
        <begin position="130"/>
        <end position="150"/>
    </location>
</feature>
<dbReference type="PROSITE" id="PS51228">
    <property type="entry name" value="ACB_2"/>
    <property type="match status" value="1"/>
</dbReference>
<dbReference type="GO" id="GO:0000062">
    <property type="term" value="F:fatty-acyl-CoA binding"/>
    <property type="evidence" value="ECO:0007669"/>
    <property type="project" value="InterPro"/>
</dbReference>
<organism evidence="5 6">
    <name type="scientific">Drosophila gunungcola</name>
    <name type="common">fruit fly</name>
    <dbReference type="NCBI Taxonomy" id="103775"/>
    <lineage>
        <taxon>Eukaryota</taxon>
        <taxon>Metazoa</taxon>
        <taxon>Ecdysozoa</taxon>
        <taxon>Arthropoda</taxon>
        <taxon>Hexapoda</taxon>
        <taxon>Insecta</taxon>
        <taxon>Pterygota</taxon>
        <taxon>Neoptera</taxon>
        <taxon>Endopterygota</taxon>
        <taxon>Diptera</taxon>
        <taxon>Brachycera</taxon>
        <taxon>Muscomorpha</taxon>
        <taxon>Ephydroidea</taxon>
        <taxon>Drosophilidae</taxon>
        <taxon>Drosophila</taxon>
        <taxon>Sophophora</taxon>
    </lineage>
</organism>
<dbReference type="GO" id="GO:0019915">
    <property type="term" value="P:lipid storage"/>
    <property type="evidence" value="ECO:0007669"/>
    <property type="project" value="UniProtKB-ARBA"/>
</dbReference>
<keyword evidence="6" id="KW-1185">Reference proteome</keyword>
<comment type="caution">
    <text evidence="5">The sequence shown here is derived from an EMBL/GenBank/DDBJ whole genome shotgun (WGS) entry which is preliminary data.</text>
</comment>
<evidence type="ECO:0000256" key="2">
    <source>
        <dbReference type="SAM" id="MobiDB-lite"/>
    </source>
</evidence>
<sequence>MAAAIEERFQAAVNVIKGLPKNGPYQPSTSMMLKFYGLFKQATEGGCDQKKPGFWDIVGKAKWDAWNDNRHLSKEQAMQRYVESLQEIIETMSFTENVQNFVGSLDNLGNISLDELELVSPGMRELAESHPNSPFHSRTNSPQHGSSCNSEAEVEVPATTQPLASSETIKENGHSSSPPLTNGFVPKSTNYTQHDTTTLHNYTSNSSVAIVEPSDDEYDDPYDLSHELTQAIAQNTDLLRQIQTAISRMNSDVGAVQQRVRGLEQSLNELRTGQKAARGAVGQQPRSLPAWWPFRNISPLWFAVLILWPFLVRRFARMLQTTPQRRH</sequence>
<feature type="transmembrane region" description="Helical" evidence="3">
    <location>
        <begin position="299"/>
        <end position="316"/>
    </location>
</feature>
<feature type="domain" description="ACB" evidence="4">
    <location>
        <begin position="5"/>
        <end position="94"/>
    </location>
</feature>
<dbReference type="EMBL" id="JAMKOV010000002">
    <property type="protein sequence ID" value="KAI8043705.1"/>
    <property type="molecule type" value="Genomic_DNA"/>
</dbReference>
<keyword evidence="3" id="KW-0812">Transmembrane</keyword>
<keyword evidence="1" id="KW-0446">Lipid-binding</keyword>
<dbReference type="Proteomes" id="UP001059596">
    <property type="component" value="Unassembled WGS sequence"/>
</dbReference>
<evidence type="ECO:0000259" key="4">
    <source>
        <dbReference type="PROSITE" id="PS51228"/>
    </source>
</evidence>
<dbReference type="PANTHER" id="PTHR23310">
    <property type="entry name" value="ACYL-COA-BINDING PROTEIN, ACBP"/>
    <property type="match status" value="1"/>
</dbReference>
<dbReference type="Gene3D" id="1.20.80.10">
    <property type="match status" value="1"/>
</dbReference>
<gene>
    <name evidence="5" type="ORF">M5D96_005043</name>
</gene>
<dbReference type="FunFam" id="1.20.80.10:FF:000010">
    <property type="entry name" value="Acyl-CoA-binding domain-containing protein 5"/>
    <property type="match status" value="1"/>
</dbReference>
<keyword evidence="3" id="KW-1133">Transmembrane helix</keyword>
<dbReference type="OrthoDB" id="71307at2759"/>
<reference evidence="5" key="1">
    <citation type="journal article" date="2023" name="Genome Biol. Evol.">
        <title>Long-read-based Genome Assembly of Drosophila gunungcola Reveals Fewer Chemosensory Genes in Flower-breeding Species.</title>
        <authorList>
            <person name="Negi A."/>
            <person name="Liao B.Y."/>
            <person name="Yeh S.D."/>
        </authorList>
    </citation>
    <scope>NUCLEOTIDE SEQUENCE</scope>
    <source>
        <strain evidence="5">Sukarami</strain>
    </source>
</reference>
<dbReference type="GO" id="GO:0005737">
    <property type="term" value="C:cytoplasm"/>
    <property type="evidence" value="ECO:0007669"/>
    <property type="project" value="TreeGrafter"/>
</dbReference>
<dbReference type="GO" id="GO:0006631">
    <property type="term" value="P:fatty acid metabolic process"/>
    <property type="evidence" value="ECO:0007669"/>
    <property type="project" value="TreeGrafter"/>
</dbReference>
<dbReference type="InterPro" id="IPR014352">
    <property type="entry name" value="FERM/acyl-CoA-bd_prot_sf"/>
</dbReference>
<keyword evidence="3" id="KW-0472">Membrane</keyword>
<proteinExistence type="predicted"/>
<evidence type="ECO:0000313" key="6">
    <source>
        <dbReference type="Proteomes" id="UP001059596"/>
    </source>
</evidence>
<dbReference type="InterPro" id="IPR000582">
    <property type="entry name" value="Acyl-CoA-binding_protein"/>
</dbReference>
<feature type="region of interest" description="Disordered" evidence="2">
    <location>
        <begin position="126"/>
        <end position="199"/>
    </location>
</feature>
<accession>A0A9P9YV37</accession>